<dbReference type="AlphaFoldDB" id="A0A9P7Y7F5"/>
<comment type="caution">
    <text evidence="2">The sequence shown here is derived from an EMBL/GenBank/DDBJ whole genome shotgun (WGS) entry which is preliminary data.</text>
</comment>
<dbReference type="Pfam" id="PF03184">
    <property type="entry name" value="DDE_1"/>
    <property type="match status" value="1"/>
</dbReference>
<reference evidence="2" key="1">
    <citation type="submission" date="2021-06" db="EMBL/GenBank/DDBJ databases">
        <title>Genome Sequence of Mortierella hyaline Strain SCG-10, a Cold-Adapted, Nitrate-Reducing Fungus Isolated from Soil in Minnesota, USA.</title>
        <authorList>
            <person name="Aldossari N."/>
        </authorList>
    </citation>
    <scope>NUCLEOTIDE SEQUENCE</scope>
    <source>
        <strain evidence="2">SCG-10</strain>
    </source>
</reference>
<protein>
    <recommendedName>
        <fullName evidence="1">DDE-1 domain-containing protein</fullName>
    </recommendedName>
</protein>
<dbReference type="EMBL" id="JAHRHY010000001">
    <property type="protein sequence ID" value="KAG9073394.1"/>
    <property type="molecule type" value="Genomic_DNA"/>
</dbReference>
<dbReference type="InterPro" id="IPR004875">
    <property type="entry name" value="DDE_SF_endonuclease_dom"/>
</dbReference>
<organism evidence="2 3">
    <name type="scientific">Linnemannia hyalina</name>
    <dbReference type="NCBI Taxonomy" id="64524"/>
    <lineage>
        <taxon>Eukaryota</taxon>
        <taxon>Fungi</taxon>
        <taxon>Fungi incertae sedis</taxon>
        <taxon>Mucoromycota</taxon>
        <taxon>Mortierellomycotina</taxon>
        <taxon>Mortierellomycetes</taxon>
        <taxon>Mortierellales</taxon>
        <taxon>Mortierellaceae</taxon>
        <taxon>Linnemannia</taxon>
    </lineage>
</organism>
<dbReference type="Proteomes" id="UP000707451">
    <property type="component" value="Unassembled WGS sequence"/>
</dbReference>
<sequence>MELVEIIRYVSKSADVNAAAGNFHQFVNCPLTRQSITQWDKDLGKIRFDVAHEVRKSSVVSGLQLQVAVNSVLYILADNILADDIWDFNDFLMVAPSLHDIVAFGDDAGRGTSCVSILFYVNASGSSLNRAEVVKALRPQVLGERLARAHGKSRGKDPFTGETWKQLRIERLPPISTSVAQSLDVGIINTFKRHYLEMLSNKSVTKEYATEEKITNSEAWSYIPYAWSHVKALTVMGGDKIQFSFDKNQKGAQDMAEEIKQKVRKKIALYRA</sequence>
<evidence type="ECO:0000313" key="3">
    <source>
        <dbReference type="Proteomes" id="UP000707451"/>
    </source>
</evidence>
<gene>
    <name evidence="2" type="ORF">KI688_001189</name>
</gene>
<evidence type="ECO:0000259" key="1">
    <source>
        <dbReference type="Pfam" id="PF03184"/>
    </source>
</evidence>
<dbReference type="OrthoDB" id="125347at2759"/>
<accession>A0A9P7Y7F5</accession>
<name>A0A9P7Y7F5_9FUNG</name>
<keyword evidence="3" id="KW-1185">Reference proteome</keyword>
<dbReference type="GO" id="GO:0003676">
    <property type="term" value="F:nucleic acid binding"/>
    <property type="evidence" value="ECO:0007669"/>
    <property type="project" value="InterPro"/>
</dbReference>
<feature type="domain" description="DDE-1" evidence="1">
    <location>
        <begin position="169"/>
        <end position="233"/>
    </location>
</feature>
<evidence type="ECO:0000313" key="2">
    <source>
        <dbReference type="EMBL" id="KAG9073394.1"/>
    </source>
</evidence>
<proteinExistence type="predicted"/>